<accession>X0ZZY2</accession>
<evidence type="ECO:0008006" key="4">
    <source>
        <dbReference type="Google" id="ProtNLM"/>
    </source>
</evidence>
<name>X0ZZY2_9ZZZZ</name>
<keyword evidence="1" id="KW-0433">Leucine-rich repeat</keyword>
<dbReference type="SMART" id="SM00369">
    <property type="entry name" value="LRR_TYP"/>
    <property type="match status" value="2"/>
</dbReference>
<dbReference type="PANTHER" id="PTHR48051:SF1">
    <property type="entry name" value="RAS SUPPRESSOR PROTEIN 1"/>
    <property type="match status" value="1"/>
</dbReference>
<gene>
    <name evidence="3" type="ORF">S01H4_17949</name>
</gene>
<protein>
    <recommendedName>
        <fullName evidence="4">Leucine-rich repeat domain-containing protein</fullName>
    </recommendedName>
</protein>
<dbReference type="GO" id="GO:0005737">
    <property type="term" value="C:cytoplasm"/>
    <property type="evidence" value="ECO:0007669"/>
    <property type="project" value="TreeGrafter"/>
</dbReference>
<evidence type="ECO:0000256" key="1">
    <source>
        <dbReference type="ARBA" id="ARBA00022614"/>
    </source>
</evidence>
<reference evidence="3" key="1">
    <citation type="journal article" date="2014" name="Front. Microbiol.">
        <title>High frequency of phylogenetically diverse reductive dehalogenase-homologous genes in deep subseafloor sedimentary metagenomes.</title>
        <authorList>
            <person name="Kawai M."/>
            <person name="Futagami T."/>
            <person name="Toyoda A."/>
            <person name="Takaki Y."/>
            <person name="Nishi S."/>
            <person name="Hori S."/>
            <person name="Arai W."/>
            <person name="Tsubouchi T."/>
            <person name="Morono Y."/>
            <person name="Uchiyama I."/>
            <person name="Ito T."/>
            <person name="Fujiyama A."/>
            <person name="Inagaki F."/>
            <person name="Takami H."/>
        </authorList>
    </citation>
    <scope>NUCLEOTIDE SEQUENCE</scope>
    <source>
        <strain evidence="3">Expedition CK06-06</strain>
    </source>
</reference>
<dbReference type="Gene3D" id="3.80.10.10">
    <property type="entry name" value="Ribonuclease Inhibitor"/>
    <property type="match status" value="1"/>
</dbReference>
<dbReference type="AlphaFoldDB" id="X0ZZY2"/>
<dbReference type="PANTHER" id="PTHR48051">
    <property type="match status" value="1"/>
</dbReference>
<dbReference type="InterPro" id="IPR050216">
    <property type="entry name" value="LRR_domain-containing"/>
</dbReference>
<dbReference type="SUPFAM" id="SSF48371">
    <property type="entry name" value="ARM repeat"/>
    <property type="match status" value="1"/>
</dbReference>
<dbReference type="InterPro" id="IPR032675">
    <property type="entry name" value="LRR_dom_sf"/>
</dbReference>
<feature type="non-terminal residue" evidence="3">
    <location>
        <position position="286"/>
    </location>
</feature>
<evidence type="ECO:0000256" key="2">
    <source>
        <dbReference type="ARBA" id="ARBA00022737"/>
    </source>
</evidence>
<dbReference type="InterPro" id="IPR003591">
    <property type="entry name" value="Leu-rich_rpt_typical-subtyp"/>
</dbReference>
<evidence type="ECO:0000313" key="3">
    <source>
        <dbReference type="EMBL" id="GAG66003.1"/>
    </source>
</evidence>
<organism evidence="3">
    <name type="scientific">marine sediment metagenome</name>
    <dbReference type="NCBI Taxonomy" id="412755"/>
    <lineage>
        <taxon>unclassified sequences</taxon>
        <taxon>metagenomes</taxon>
        <taxon>ecological metagenomes</taxon>
    </lineage>
</organism>
<dbReference type="InterPro" id="IPR016024">
    <property type="entry name" value="ARM-type_fold"/>
</dbReference>
<comment type="caution">
    <text evidence="3">The sequence shown here is derived from an EMBL/GenBank/DDBJ whole genome shotgun (WGS) entry which is preliminary data.</text>
</comment>
<proteinExistence type="predicted"/>
<sequence length="286" mass="32979">MELTPERIYEEFSKNIIDRPSATKLLLSLIESSEREEVRVESIKKLNHIGVKDDEFFKLLESLLISDSNETMRNAAANVLRHNFIDKALTPVKWAFIHEESPSCLATTYSTLIEIIINLSSRPSSLNKSKLLSEVKSIKRKEFKLGFEALCDTKKIENITIRELGDILINFLTIILLEKSYWRLNFKILNSKIVELDFIFKGLTKLPESIKYLSHLKTLILRYNQLINLPDWIGTLNCLENLNINVNNLNELPFSIGAISSLRELSLWKNELNYLPSSIGRLKNLE</sequence>
<dbReference type="SUPFAM" id="SSF52058">
    <property type="entry name" value="L domain-like"/>
    <property type="match status" value="1"/>
</dbReference>
<dbReference type="EMBL" id="BART01007936">
    <property type="protein sequence ID" value="GAG66003.1"/>
    <property type="molecule type" value="Genomic_DNA"/>
</dbReference>
<keyword evidence="2" id="KW-0677">Repeat</keyword>